<dbReference type="EMBL" id="VSSQ01070418">
    <property type="protein sequence ID" value="MPN22223.1"/>
    <property type="molecule type" value="Genomic_DNA"/>
</dbReference>
<sequence length="92" mass="9961">MKKPTYTPEGIKRASQLSRIPEDKFTSHLCSKSAIKDESKHLPLSTKKGYTKRASNSPTIAAAKGIYVVSPTGSDPKKASLARIYELANTPA</sequence>
<name>A0A645GEK0_9ZZZZ</name>
<accession>A0A645GEK0</accession>
<organism evidence="1">
    <name type="scientific">bioreactor metagenome</name>
    <dbReference type="NCBI Taxonomy" id="1076179"/>
    <lineage>
        <taxon>unclassified sequences</taxon>
        <taxon>metagenomes</taxon>
        <taxon>ecological metagenomes</taxon>
    </lineage>
</organism>
<protein>
    <submittedName>
        <fullName evidence="1">Uncharacterized protein</fullName>
    </submittedName>
</protein>
<reference evidence="1" key="1">
    <citation type="submission" date="2019-08" db="EMBL/GenBank/DDBJ databases">
        <authorList>
            <person name="Kucharzyk K."/>
            <person name="Murdoch R.W."/>
            <person name="Higgins S."/>
            <person name="Loffler F."/>
        </authorList>
    </citation>
    <scope>NUCLEOTIDE SEQUENCE</scope>
</reference>
<comment type="caution">
    <text evidence="1">The sequence shown here is derived from an EMBL/GenBank/DDBJ whole genome shotgun (WGS) entry which is preliminary data.</text>
</comment>
<evidence type="ECO:0000313" key="1">
    <source>
        <dbReference type="EMBL" id="MPN22223.1"/>
    </source>
</evidence>
<proteinExistence type="predicted"/>
<dbReference type="AlphaFoldDB" id="A0A645GEK0"/>
<gene>
    <name evidence="1" type="ORF">SDC9_169606</name>
</gene>